<evidence type="ECO:0000256" key="1">
    <source>
        <dbReference type="SAM" id="MobiDB-lite"/>
    </source>
</evidence>
<reference evidence="2" key="1">
    <citation type="submission" date="2020-11" db="EMBL/GenBank/DDBJ databases">
        <authorList>
            <person name="Tran Van P."/>
        </authorList>
    </citation>
    <scope>NUCLEOTIDE SEQUENCE</scope>
</reference>
<gene>
    <name evidence="2" type="ORF">DSTB1V02_LOCUS1038</name>
</gene>
<sequence length="105" mass="12133">MQHGYRGYGDSVLETSFIRQYYSETDCMDKLAPLHSESNERRDSEENKSIPESSGSKENLEPEGQKLTLTTMPKRKHELFVAEKNLVINVYEYFLLERLQGRAGS</sequence>
<proteinExistence type="predicted"/>
<evidence type="ECO:0000313" key="3">
    <source>
        <dbReference type="Proteomes" id="UP000677054"/>
    </source>
</evidence>
<accession>A0A7R8WZP8</accession>
<dbReference type="Proteomes" id="UP000677054">
    <property type="component" value="Unassembled WGS sequence"/>
</dbReference>
<dbReference type="EMBL" id="LR899605">
    <property type="protein sequence ID" value="CAD7241036.1"/>
    <property type="molecule type" value="Genomic_DNA"/>
</dbReference>
<feature type="compositionally biased region" description="Basic and acidic residues" evidence="1">
    <location>
        <begin position="37"/>
        <end position="49"/>
    </location>
</feature>
<dbReference type="EMBL" id="CAJPEV010000088">
    <property type="protein sequence ID" value="CAG0880369.1"/>
    <property type="molecule type" value="Genomic_DNA"/>
</dbReference>
<organism evidence="2">
    <name type="scientific">Darwinula stevensoni</name>
    <dbReference type="NCBI Taxonomy" id="69355"/>
    <lineage>
        <taxon>Eukaryota</taxon>
        <taxon>Metazoa</taxon>
        <taxon>Ecdysozoa</taxon>
        <taxon>Arthropoda</taxon>
        <taxon>Crustacea</taxon>
        <taxon>Oligostraca</taxon>
        <taxon>Ostracoda</taxon>
        <taxon>Podocopa</taxon>
        <taxon>Podocopida</taxon>
        <taxon>Darwinulocopina</taxon>
        <taxon>Darwinuloidea</taxon>
        <taxon>Darwinulidae</taxon>
        <taxon>Darwinula</taxon>
    </lineage>
</organism>
<name>A0A7R8WZP8_9CRUS</name>
<evidence type="ECO:0000313" key="2">
    <source>
        <dbReference type="EMBL" id="CAD7241036.1"/>
    </source>
</evidence>
<keyword evidence="3" id="KW-1185">Reference proteome</keyword>
<dbReference type="AlphaFoldDB" id="A0A7R8WZP8"/>
<feature type="region of interest" description="Disordered" evidence="1">
    <location>
        <begin position="32"/>
        <end position="72"/>
    </location>
</feature>
<protein>
    <submittedName>
        <fullName evidence="2">Uncharacterized protein</fullName>
    </submittedName>
</protein>